<evidence type="ECO:0000313" key="6">
    <source>
        <dbReference type="Proteomes" id="UP001556367"/>
    </source>
</evidence>
<feature type="region of interest" description="Disordered" evidence="4">
    <location>
        <begin position="134"/>
        <end position="196"/>
    </location>
</feature>
<accession>A0ABR3IWZ5</accession>
<dbReference type="PANTHER" id="PTHR12499">
    <property type="entry name" value="OPTIC ATROPHY 3 PROTEIN OPA3"/>
    <property type="match status" value="1"/>
</dbReference>
<gene>
    <name evidence="5" type="ORF">HGRIS_013840</name>
</gene>
<reference evidence="6" key="1">
    <citation type="submission" date="2024-06" db="EMBL/GenBank/DDBJ databases">
        <title>Multi-omics analyses provide insights into the biosynthesis of the anticancer antibiotic pleurotin in Hohenbuehelia grisea.</title>
        <authorList>
            <person name="Weaver J.A."/>
            <person name="Alberti F."/>
        </authorList>
    </citation>
    <scope>NUCLEOTIDE SEQUENCE [LARGE SCALE GENOMIC DNA]</scope>
    <source>
        <strain evidence="6">T-177</strain>
    </source>
</reference>
<proteinExistence type="inferred from homology"/>
<evidence type="ECO:0000256" key="1">
    <source>
        <dbReference type="ARBA" id="ARBA00007584"/>
    </source>
</evidence>
<organism evidence="5 6">
    <name type="scientific">Hohenbuehelia grisea</name>
    <dbReference type="NCBI Taxonomy" id="104357"/>
    <lineage>
        <taxon>Eukaryota</taxon>
        <taxon>Fungi</taxon>
        <taxon>Dikarya</taxon>
        <taxon>Basidiomycota</taxon>
        <taxon>Agaricomycotina</taxon>
        <taxon>Agaricomycetes</taxon>
        <taxon>Agaricomycetidae</taxon>
        <taxon>Agaricales</taxon>
        <taxon>Pleurotineae</taxon>
        <taxon>Pleurotaceae</taxon>
        <taxon>Hohenbuehelia</taxon>
    </lineage>
</organism>
<comment type="caution">
    <text evidence="5">The sequence shown here is derived from an EMBL/GenBank/DDBJ whole genome shotgun (WGS) entry which is preliminary data.</text>
</comment>
<name>A0ABR3IWZ5_9AGAR</name>
<dbReference type="EMBL" id="JASNQZ010000015">
    <property type="protein sequence ID" value="KAL0947762.1"/>
    <property type="molecule type" value="Genomic_DNA"/>
</dbReference>
<protein>
    <recommendedName>
        <fullName evidence="7">OPA3-like protein</fullName>
    </recommendedName>
</protein>
<dbReference type="Proteomes" id="UP001556367">
    <property type="component" value="Unassembled WGS sequence"/>
</dbReference>
<keyword evidence="2 3" id="KW-0175">Coiled coil</keyword>
<dbReference type="InterPro" id="IPR010754">
    <property type="entry name" value="OPA3-like"/>
</dbReference>
<evidence type="ECO:0000256" key="4">
    <source>
        <dbReference type="SAM" id="MobiDB-lite"/>
    </source>
</evidence>
<evidence type="ECO:0008006" key="7">
    <source>
        <dbReference type="Google" id="ProtNLM"/>
    </source>
</evidence>
<feature type="compositionally biased region" description="Low complexity" evidence="4">
    <location>
        <begin position="146"/>
        <end position="166"/>
    </location>
</feature>
<evidence type="ECO:0000256" key="3">
    <source>
        <dbReference type="SAM" id="Coils"/>
    </source>
</evidence>
<keyword evidence="6" id="KW-1185">Reference proteome</keyword>
<evidence type="ECO:0000256" key="2">
    <source>
        <dbReference type="ARBA" id="ARBA00023054"/>
    </source>
</evidence>
<feature type="coiled-coil region" evidence="3">
    <location>
        <begin position="65"/>
        <end position="92"/>
    </location>
</feature>
<evidence type="ECO:0000313" key="5">
    <source>
        <dbReference type="EMBL" id="KAL0947762.1"/>
    </source>
</evidence>
<dbReference type="Pfam" id="PF07047">
    <property type="entry name" value="OPA3"/>
    <property type="match status" value="1"/>
</dbReference>
<dbReference type="PANTHER" id="PTHR12499:SF0">
    <property type="entry name" value="OPTIC ATROPHY 3 PROTEIN"/>
    <property type="match status" value="1"/>
</dbReference>
<sequence>MMYRTEVRLRTNMLGEPAKHIRPLSETRAIENGANALAEGFLFSVAAALIIGEGWRSSRSQSRRRDSVDDKLDELETRVTELTTRVESLATKWDDQLGEEKVRNDELARILQRVVEIGLRGGWAEFEDTPIPLPRVQLVPPRNRPPSDASNNADSSSPPSPESNDSPTERESYTTTPPQDTPPSEMDNPESSRRFS</sequence>
<comment type="similarity">
    <text evidence="1">Belongs to the OPA3 family.</text>
</comment>